<organism evidence="2 3">
    <name type="scientific">Perkinsus olseni</name>
    <name type="common">Perkinsus atlanticus</name>
    <dbReference type="NCBI Taxonomy" id="32597"/>
    <lineage>
        <taxon>Eukaryota</taxon>
        <taxon>Sar</taxon>
        <taxon>Alveolata</taxon>
        <taxon>Perkinsozoa</taxon>
        <taxon>Perkinsea</taxon>
        <taxon>Perkinsida</taxon>
        <taxon>Perkinsidae</taxon>
        <taxon>Perkinsus</taxon>
    </lineage>
</organism>
<dbReference type="SUPFAM" id="SSF48371">
    <property type="entry name" value="ARM repeat"/>
    <property type="match status" value="1"/>
</dbReference>
<proteinExistence type="predicted"/>
<comment type="caution">
    <text evidence="2">The sequence shown here is derived from an EMBL/GenBank/DDBJ whole genome shotgun (WGS) entry which is preliminary data.</text>
</comment>
<evidence type="ECO:0000313" key="2">
    <source>
        <dbReference type="EMBL" id="KAF4714420.1"/>
    </source>
</evidence>
<evidence type="ECO:0000313" key="3">
    <source>
        <dbReference type="Proteomes" id="UP000553632"/>
    </source>
</evidence>
<protein>
    <submittedName>
        <fullName evidence="2">Uncharacterized protein</fullName>
    </submittedName>
</protein>
<feature type="region of interest" description="Disordered" evidence="1">
    <location>
        <begin position="571"/>
        <end position="595"/>
    </location>
</feature>
<name>A0A7J6R419_PEROL</name>
<keyword evidence="3" id="KW-1185">Reference proteome</keyword>
<dbReference type="InterPro" id="IPR016024">
    <property type="entry name" value="ARM-type_fold"/>
</dbReference>
<dbReference type="AlphaFoldDB" id="A0A7J6R419"/>
<evidence type="ECO:0000256" key="1">
    <source>
        <dbReference type="SAM" id="MobiDB-lite"/>
    </source>
</evidence>
<accession>A0A7J6R419</accession>
<gene>
    <name evidence="2" type="ORF">FOZ63_029759</name>
</gene>
<sequence>RVVQDIPARRNIVGALRVLAASIHSELQTMWESPFSHLSELEDGSRSSGDELQLFLSRIAAGSEIGDEAVYAEAICVYITNSLLPHLASLATVPPLVELDESTPRSTAHHDVGARGHAAGEPVEAEEECGFVPSCPSAVDKAAALDATTGTAFVLLGVAASRVPSIVKMAEYVDKWLLLSAPSSDTSQEARAASAVLLARPQGRRGLAKALGRLAGVHFDHVTDLMRRAAASHVATRRPSAFSIFDNTELLQQGEWIRATVNASLGYCAMLAPSPRVLQRRLRAFFLEPLLTALKEERKAAPLAAAIRGIKLTADGLMRTDAEGGGDPQLEIDPSLALLRDELVVALLPFLLQPVVSNSAVSSAAWKLEASSSTQPQPGSAHSMGMLLCDVLQCIGSLIALPLDLQPRIFAQILETALQVLVMSLPESAVPPVSATAALATANLEEIGQLFADEWVSANPDSEPEARVVECCEVVVAALLSHARTWLGVSRLMQAVHSAGGSGPVEALRWACARLSLVLCENAPVLLPDSRRELGEWCECVALILPHVGDSSLAVRRASREAMRLLLERNEPSHDRVEEMMPSEPTRTEPVPHDRRRPCMSHQLLAIGLADVLPGDAVPALLQHLMRGVHNSDLRAAVSTIDALHLILVHRASSFDKETAAKMISTVFDNADRLPSGSVLQQKVLACTQVLASTQFDSAMSELLEVGEGEFSQSQLHAIRVMVKEKPLLLRMLNSLTDILNNSFPSSDGQPNRMVTAATEALFVIFEVEDSVVTAALKRHVPEILVTLLLRVASAPTIYLRKRAIEATTKMLEAVGKHSMALALQQQVASAVTARMDTPSQGNEFDTEDVHADGEINDIIGVAILFLTHRTVDAP</sequence>
<reference evidence="2 3" key="1">
    <citation type="submission" date="2020-04" db="EMBL/GenBank/DDBJ databases">
        <title>Perkinsus olseni comparative genomics.</title>
        <authorList>
            <person name="Bogema D.R."/>
        </authorList>
    </citation>
    <scope>NUCLEOTIDE SEQUENCE [LARGE SCALE GENOMIC DNA]</scope>
    <source>
        <strain evidence="2 3">ATCC PRA-207</strain>
    </source>
</reference>
<dbReference type="Proteomes" id="UP000553632">
    <property type="component" value="Unassembled WGS sequence"/>
</dbReference>
<dbReference type="EMBL" id="JABANO010028910">
    <property type="protein sequence ID" value="KAF4714420.1"/>
    <property type="molecule type" value="Genomic_DNA"/>
</dbReference>
<feature type="non-terminal residue" evidence="2">
    <location>
        <position position="1"/>
    </location>
</feature>